<evidence type="ECO:0000313" key="6">
    <source>
        <dbReference type="EMBL" id="MBP1919246.1"/>
    </source>
</evidence>
<sequence>MDEEKDRIIGNEIPEDIEDTAEFEKVPDNNPETEPESFIEAEPEISEDAVSEEPTAPWERRKYVPPAQDERPIRQPEFRVRGGSYPPEPQRKGIGAMTAIAIALVFTLLGTALGIHSAYNILPGTALFENSRLGKLIAESQTKTEYIATPVVASDGLTIPEIVDMVKPAVVTVTSQVPAGASFFNPQGGTEEVIGTGFILNEEGYIATNYHVVEGSVELKVILYTGEVVDASVINYDALADLAVIRITGDIEVPGVVKLGNSDAMRVGETVVTIGNPLGKEFAGTVTAGVVSALDRTISIGNSSYQYIQIDAAINGGNSGGPLINGNGEVVGINSAKISDSTVEGIGFAIPINDLKSKLNVLSQKALYVGIAGREINAATAQQRNMPEGILILEIQEGSPAEESDLEINDVITEFEGKAVKTVSELNTLRDTKKAGETITLKVYRNGEYVQVQVTLRERP</sequence>
<feature type="domain" description="PDZ" evidence="5">
    <location>
        <begin position="370"/>
        <end position="447"/>
    </location>
</feature>
<evidence type="ECO:0000313" key="7">
    <source>
        <dbReference type="Proteomes" id="UP001519271"/>
    </source>
</evidence>
<evidence type="ECO:0000256" key="1">
    <source>
        <dbReference type="ARBA" id="ARBA00022670"/>
    </source>
</evidence>
<dbReference type="Proteomes" id="UP001519271">
    <property type="component" value="Unassembled WGS sequence"/>
</dbReference>
<dbReference type="PANTHER" id="PTHR43343:SF3">
    <property type="entry name" value="PROTEASE DO-LIKE 8, CHLOROPLASTIC"/>
    <property type="match status" value="1"/>
</dbReference>
<reference evidence="6 7" key="1">
    <citation type="submission" date="2021-03" db="EMBL/GenBank/DDBJ databases">
        <title>Genomic Encyclopedia of Type Strains, Phase IV (KMG-IV): sequencing the most valuable type-strain genomes for metagenomic binning, comparative biology and taxonomic classification.</title>
        <authorList>
            <person name="Goeker M."/>
        </authorList>
    </citation>
    <scope>NUCLEOTIDE SEQUENCE [LARGE SCALE GENOMIC DNA]</scope>
    <source>
        <strain evidence="6 7">DSM 6139</strain>
    </source>
</reference>
<keyword evidence="1 6" id="KW-0645">Protease</keyword>
<dbReference type="PROSITE" id="PS50106">
    <property type="entry name" value="PDZ"/>
    <property type="match status" value="1"/>
</dbReference>
<dbReference type="InterPro" id="IPR051201">
    <property type="entry name" value="Chloro_Bact_Ser_Proteases"/>
</dbReference>
<dbReference type="Gene3D" id="2.30.42.10">
    <property type="match status" value="1"/>
</dbReference>
<gene>
    <name evidence="6" type="ORF">J2Z34_001734</name>
</gene>
<dbReference type="PANTHER" id="PTHR43343">
    <property type="entry name" value="PEPTIDASE S12"/>
    <property type="match status" value="1"/>
</dbReference>
<dbReference type="SUPFAM" id="SSF50156">
    <property type="entry name" value="PDZ domain-like"/>
    <property type="match status" value="1"/>
</dbReference>
<keyword evidence="7" id="KW-1185">Reference proteome</keyword>
<evidence type="ECO:0000259" key="5">
    <source>
        <dbReference type="PROSITE" id="PS50106"/>
    </source>
</evidence>
<evidence type="ECO:0000256" key="2">
    <source>
        <dbReference type="ARBA" id="ARBA00022801"/>
    </source>
</evidence>
<dbReference type="EMBL" id="JAGGKC010000012">
    <property type="protein sequence ID" value="MBP1919246.1"/>
    <property type="molecule type" value="Genomic_DNA"/>
</dbReference>
<dbReference type="GO" id="GO:0008233">
    <property type="term" value="F:peptidase activity"/>
    <property type="evidence" value="ECO:0007669"/>
    <property type="project" value="UniProtKB-KW"/>
</dbReference>
<dbReference type="InterPro" id="IPR001478">
    <property type="entry name" value="PDZ"/>
</dbReference>
<feature type="region of interest" description="Disordered" evidence="3">
    <location>
        <begin position="1"/>
        <end position="62"/>
    </location>
</feature>
<dbReference type="SUPFAM" id="SSF50494">
    <property type="entry name" value="Trypsin-like serine proteases"/>
    <property type="match status" value="1"/>
</dbReference>
<dbReference type="GO" id="GO:0006508">
    <property type="term" value="P:proteolysis"/>
    <property type="evidence" value="ECO:0007669"/>
    <property type="project" value="UniProtKB-KW"/>
</dbReference>
<dbReference type="Pfam" id="PF13365">
    <property type="entry name" value="Trypsin_2"/>
    <property type="match status" value="1"/>
</dbReference>
<dbReference type="Gene3D" id="2.40.10.120">
    <property type="match status" value="1"/>
</dbReference>
<evidence type="ECO:0000256" key="4">
    <source>
        <dbReference type="SAM" id="Phobius"/>
    </source>
</evidence>
<protein>
    <submittedName>
        <fullName evidence="6">Serine protease Do</fullName>
        <ecNumber evidence="6">3.4.21.107</ecNumber>
    </submittedName>
</protein>
<dbReference type="InterPro" id="IPR001940">
    <property type="entry name" value="Peptidase_S1C"/>
</dbReference>
<feature type="transmembrane region" description="Helical" evidence="4">
    <location>
        <begin position="94"/>
        <end position="115"/>
    </location>
</feature>
<dbReference type="InterPro" id="IPR009003">
    <property type="entry name" value="Peptidase_S1_PA"/>
</dbReference>
<organism evidence="6 7">
    <name type="scientific">Youngiibacter multivorans</name>
    <dbReference type="NCBI Taxonomy" id="937251"/>
    <lineage>
        <taxon>Bacteria</taxon>
        <taxon>Bacillati</taxon>
        <taxon>Bacillota</taxon>
        <taxon>Clostridia</taxon>
        <taxon>Eubacteriales</taxon>
        <taxon>Clostridiaceae</taxon>
        <taxon>Youngiibacter</taxon>
    </lineage>
</organism>
<comment type="caution">
    <text evidence="6">The sequence shown here is derived from an EMBL/GenBank/DDBJ whole genome shotgun (WGS) entry which is preliminary data.</text>
</comment>
<accession>A0ABS4G3Y0</accession>
<dbReference type="Pfam" id="PF13180">
    <property type="entry name" value="PDZ_2"/>
    <property type="match status" value="1"/>
</dbReference>
<keyword evidence="2 6" id="KW-0378">Hydrolase</keyword>
<dbReference type="InterPro" id="IPR036034">
    <property type="entry name" value="PDZ_sf"/>
</dbReference>
<dbReference type="SMART" id="SM00228">
    <property type="entry name" value="PDZ"/>
    <property type="match status" value="1"/>
</dbReference>
<keyword evidence="4" id="KW-0812">Transmembrane</keyword>
<keyword evidence="4" id="KW-0472">Membrane</keyword>
<dbReference type="EC" id="3.4.21.107" evidence="6"/>
<name>A0ABS4G3Y0_9CLOT</name>
<proteinExistence type="predicted"/>
<keyword evidence="4" id="KW-1133">Transmembrane helix</keyword>
<dbReference type="PRINTS" id="PR00834">
    <property type="entry name" value="PROTEASES2C"/>
</dbReference>
<feature type="compositionally biased region" description="Acidic residues" evidence="3">
    <location>
        <begin position="31"/>
        <end position="51"/>
    </location>
</feature>
<evidence type="ECO:0000256" key="3">
    <source>
        <dbReference type="SAM" id="MobiDB-lite"/>
    </source>
</evidence>